<gene>
    <name evidence="1" type="ORF">NDK43_20015</name>
</gene>
<dbReference type="EMBL" id="JAMQCR010000002">
    <property type="protein sequence ID" value="MCM2534219.1"/>
    <property type="molecule type" value="Genomic_DNA"/>
</dbReference>
<reference evidence="1 2" key="1">
    <citation type="submission" date="2022-06" db="EMBL/GenBank/DDBJ databases">
        <authorList>
            <person name="Jeon C.O."/>
        </authorList>
    </citation>
    <scope>NUCLEOTIDE SEQUENCE [LARGE SCALE GENOMIC DNA]</scope>
    <source>
        <strain evidence="1 2">KCTC 13943</strain>
    </source>
</reference>
<name>A0ABT0WFD2_9BACI</name>
<dbReference type="Proteomes" id="UP001523262">
    <property type="component" value="Unassembled WGS sequence"/>
</dbReference>
<sequence length="65" mass="7591">MKVFQVIYFAKGFQRVSIVVAKNEEQAEKMVSKNFDIEDHYKLDSIKECKLGVENIIHTEVIEMV</sequence>
<evidence type="ECO:0000313" key="2">
    <source>
        <dbReference type="Proteomes" id="UP001523262"/>
    </source>
</evidence>
<protein>
    <recommendedName>
        <fullName evidence="3">DUF3906 family protein</fullName>
    </recommendedName>
</protein>
<evidence type="ECO:0000313" key="1">
    <source>
        <dbReference type="EMBL" id="MCM2534219.1"/>
    </source>
</evidence>
<evidence type="ECO:0008006" key="3">
    <source>
        <dbReference type="Google" id="ProtNLM"/>
    </source>
</evidence>
<comment type="caution">
    <text evidence="1">The sequence shown here is derived from an EMBL/GenBank/DDBJ whole genome shotgun (WGS) entry which is preliminary data.</text>
</comment>
<organism evidence="1 2">
    <name type="scientific">Neobacillus pocheonensis</name>
    <dbReference type="NCBI Taxonomy" id="363869"/>
    <lineage>
        <taxon>Bacteria</taxon>
        <taxon>Bacillati</taxon>
        <taxon>Bacillota</taxon>
        <taxon>Bacilli</taxon>
        <taxon>Bacillales</taxon>
        <taxon>Bacillaceae</taxon>
        <taxon>Neobacillus</taxon>
    </lineage>
</organism>
<proteinExistence type="predicted"/>
<accession>A0ABT0WFD2</accession>
<keyword evidence="2" id="KW-1185">Reference proteome</keyword>